<feature type="coiled-coil region" evidence="1">
    <location>
        <begin position="18"/>
        <end position="45"/>
    </location>
</feature>
<name>A0A091CVX3_FUKDA</name>
<dbReference type="InterPro" id="IPR032675">
    <property type="entry name" value="LRR_dom_sf"/>
</dbReference>
<accession>A0A091CVX3</accession>
<evidence type="ECO:0000313" key="3">
    <source>
        <dbReference type="Proteomes" id="UP000028990"/>
    </source>
</evidence>
<keyword evidence="1" id="KW-0175">Coiled coil</keyword>
<proteinExistence type="predicted"/>
<reference evidence="2 3" key="1">
    <citation type="submission" date="2013-11" db="EMBL/GenBank/DDBJ databases">
        <title>The Damaraland mole rat (Fukomys damarensis) genome and evolution of African mole rats.</title>
        <authorList>
            <person name="Gladyshev V.N."/>
            <person name="Fang X."/>
        </authorList>
    </citation>
    <scope>NUCLEOTIDE SEQUENCE [LARGE SCALE GENOMIC DNA]</scope>
    <source>
        <tissue evidence="2">Liver</tissue>
    </source>
</reference>
<dbReference type="AlphaFoldDB" id="A0A091CVX3"/>
<dbReference type="Proteomes" id="UP000028990">
    <property type="component" value="Unassembled WGS sequence"/>
</dbReference>
<dbReference type="SUPFAM" id="SSF52058">
    <property type="entry name" value="L domain-like"/>
    <property type="match status" value="1"/>
</dbReference>
<organism evidence="2 3">
    <name type="scientific">Fukomys damarensis</name>
    <name type="common">Damaraland mole rat</name>
    <name type="synonym">Cryptomys damarensis</name>
    <dbReference type="NCBI Taxonomy" id="885580"/>
    <lineage>
        <taxon>Eukaryota</taxon>
        <taxon>Metazoa</taxon>
        <taxon>Chordata</taxon>
        <taxon>Craniata</taxon>
        <taxon>Vertebrata</taxon>
        <taxon>Euteleostomi</taxon>
        <taxon>Mammalia</taxon>
        <taxon>Eutheria</taxon>
        <taxon>Euarchontoglires</taxon>
        <taxon>Glires</taxon>
        <taxon>Rodentia</taxon>
        <taxon>Hystricomorpha</taxon>
        <taxon>Bathyergidae</taxon>
        <taxon>Fukomys</taxon>
    </lineage>
</organism>
<dbReference type="Gene3D" id="3.80.10.10">
    <property type="entry name" value="Ribonuclease Inhibitor"/>
    <property type="match status" value="1"/>
</dbReference>
<protein>
    <submittedName>
        <fullName evidence="2">Leucine-rich repeat-containing protein 58</fullName>
    </submittedName>
</protein>
<evidence type="ECO:0000256" key="1">
    <source>
        <dbReference type="SAM" id="Coils"/>
    </source>
</evidence>
<dbReference type="EMBL" id="KN124242">
    <property type="protein sequence ID" value="KFO21935.1"/>
    <property type="molecule type" value="Genomic_DNA"/>
</dbReference>
<gene>
    <name evidence="2" type="ORF">H920_16675</name>
</gene>
<keyword evidence="3" id="KW-1185">Reference proteome</keyword>
<evidence type="ECO:0000313" key="2">
    <source>
        <dbReference type="EMBL" id="KFO21935.1"/>
    </source>
</evidence>
<sequence length="132" mass="14829">MEVAGEAVAAPEEAKLNRSRLRVSSKMLESEMEEHSEERHGLREVLLWLLLPNNHLVSLPWVLSSGFLHLMLLDMRSNTLTMLGPELLALSGLCMLLARNNRFDRPDMLPKGLTQTPLSHSLQVLNLSGNCF</sequence>